<dbReference type="AlphaFoldDB" id="A8FAI5"/>
<keyword evidence="3" id="KW-1185">Reference proteome</keyword>
<reference evidence="2 3" key="2">
    <citation type="journal article" date="2013" name="Extremophiles">
        <title>An ICEBs1-like element may be associated with the extreme radiation and desiccation resistance of Bacillus pumilus SAFR-032 spores.</title>
        <authorList>
            <person name="Tirumalai M.R."/>
            <person name="Fox G.E."/>
        </authorList>
    </citation>
    <scope>NUCLEOTIDE SEQUENCE [LARGE SCALE GENOMIC DNA]</scope>
    <source>
        <strain evidence="2 3">SAFR-032</strain>
    </source>
</reference>
<reference evidence="2 3" key="3">
    <citation type="journal article" date="2013" name="PLoS ONE">
        <title>Candidate genes that may be responsible for the unusual resistances exhibited by Bacillus pumilus SAFR-032 spores.</title>
        <authorList>
            <person name="Tirumalai M.R."/>
            <person name="Rastogi R."/>
            <person name="Zamani N."/>
            <person name="O'Bryant Williams E."/>
            <person name="Allen S."/>
            <person name="Diouf F."/>
            <person name="Kwende S."/>
            <person name="Weinstock G.M."/>
            <person name="Venkateswaran K.J."/>
            <person name="Fox G.E."/>
        </authorList>
    </citation>
    <scope>NUCLEOTIDE SEQUENCE [LARGE SCALE GENOMIC DNA]</scope>
    <source>
        <strain evidence="2 3">SAFR-032</strain>
    </source>
</reference>
<organism evidence="2 3">
    <name type="scientific">Bacillus pumilus (strain SAFR-032)</name>
    <dbReference type="NCBI Taxonomy" id="315750"/>
    <lineage>
        <taxon>Bacteria</taxon>
        <taxon>Bacillati</taxon>
        <taxon>Bacillota</taxon>
        <taxon>Bacilli</taxon>
        <taxon>Bacillales</taxon>
        <taxon>Bacillaceae</taxon>
        <taxon>Bacillus</taxon>
    </lineage>
</organism>
<reference evidence="2 3" key="1">
    <citation type="journal article" date="2007" name="PLoS ONE">
        <title>Paradoxical DNA repair and peroxide resistance gene conservation in Bacillus pumilus SAFR-032.</title>
        <authorList>
            <person name="Gioia J."/>
            <person name="Yerrapragada S."/>
            <person name="Qin X."/>
            <person name="Jiang H."/>
            <person name="Igboeli O.C."/>
            <person name="Muzny D."/>
            <person name="Dugan-Rocha S."/>
            <person name="Ding Y."/>
            <person name="Hawes A."/>
            <person name="Liu W."/>
            <person name="Perez L."/>
            <person name="Kovar C."/>
            <person name="Dinh H."/>
            <person name="Lee S."/>
            <person name="Nazareth L."/>
            <person name="Blyth P."/>
            <person name="Holder M."/>
            <person name="Buhay C."/>
            <person name="Tirumalai M.R."/>
            <person name="Liu Y."/>
            <person name="Dasgupta I."/>
            <person name="Bokhetache L."/>
            <person name="Fujita M."/>
            <person name="Karouia F."/>
            <person name="Eswara Moorthy P."/>
            <person name="Siefert J."/>
            <person name="Uzman A."/>
            <person name="Buzumbo P."/>
            <person name="Verma A."/>
            <person name="Zwiya H."/>
            <person name="McWilliams B.D."/>
            <person name="Olowu A."/>
            <person name="Clinkenbeard K.D."/>
            <person name="Newcombe D."/>
            <person name="Golebiewski L."/>
            <person name="Petrosino J.F."/>
            <person name="Nicholson W.L."/>
            <person name="Fox G.E."/>
            <person name="Venkateswaran K."/>
            <person name="Highlander S.K."/>
            <person name="Weinstock G.M."/>
        </authorList>
    </citation>
    <scope>NUCLEOTIDE SEQUENCE [LARGE SCALE GENOMIC DNA]</scope>
    <source>
        <strain evidence="2 3">SAFR-032</strain>
    </source>
</reference>
<evidence type="ECO:0000313" key="3">
    <source>
        <dbReference type="Proteomes" id="UP000001355"/>
    </source>
</evidence>
<dbReference type="HOGENOM" id="CLU_362818_0_0_9"/>
<dbReference type="EMBL" id="CP000813">
    <property type="protein sequence ID" value="ABV61252.1"/>
    <property type="molecule type" value="Genomic_DNA"/>
</dbReference>
<dbReference type="KEGG" id="bpu:BPUM_0559"/>
<proteinExistence type="predicted"/>
<feature type="domain" description="Thioester" evidence="1">
    <location>
        <begin position="129"/>
        <end position="179"/>
    </location>
</feature>
<dbReference type="Pfam" id="PF20610">
    <property type="entry name" value="TED_2"/>
    <property type="match status" value="1"/>
</dbReference>
<dbReference type="OrthoDB" id="2367507at2"/>
<name>A8FAI5_BACP2</name>
<protein>
    <recommendedName>
        <fullName evidence="1">Thioester domain-containing protein</fullName>
    </recommendedName>
</protein>
<evidence type="ECO:0000259" key="1">
    <source>
        <dbReference type="Pfam" id="PF20610"/>
    </source>
</evidence>
<dbReference type="InterPro" id="IPR046751">
    <property type="entry name" value="TED_2"/>
</dbReference>
<dbReference type="STRING" id="315750.BPUM_0559"/>
<dbReference type="Proteomes" id="UP000001355">
    <property type="component" value="Chromosome"/>
</dbReference>
<dbReference type="eggNOG" id="COG4932">
    <property type="taxonomic scope" value="Bacteria"/>
</dbReference>
<gene>
    <name evidence="2" type="ordered locus">BPUM_0559</name>
</gene>
<evidence type="ECO:0000313" key="2">
    <source>
        <dbReference type="EMBL" id="ABV61252.1"/>
    </source>
</evidence>
<accession>A8FAI5</accession>
<sequence>MMNKNSPVWSNKYLAVILLLLLCALLPQNNALKTNVGIESFGVNSEGFLELNGEVLYMLVDGKREKATMEGLIRKGDADQVLLVESDIQTENSFVPRLFSFFMPISARAADVKIEYKGAISFRGSVVGDFRVNGLQAFCFQHSKQSPPTGSKYKEATPYDNAKVQRALYYGWGGEENIFKNKNEGIVTTSLILDRIYSGGDSGKNLPKYDRLWDLVVNGESLNSDVDFSLKNLSVSVKGNKQISQSTTLKAIQKNSVELNVPKGITVVNETTGKKVTGSKARVYGGEKIHLEAGLDKALAFTTGKLKSDMKTFQPMITKPQSGNTQVLGFIKVWDDPVKYTSLSAKFEVRQKKINVQHIDKYSGEVLEKESYTRNIGSAYSFEPKTSISKGVEKFIPVDQKKKTGTLGNEDVTIKFYYNLERNVTVNYYDNRTGDKIKATKKYKKVRGEKYTEKHPTIKDGEYTYRYVKATGDKESGTIGGKNIVINYHYDKPLAKLSFDKLQIYTAQWEKGLPVKVYLSKELNYKSSLKDMTDKKIAVALYRGTKKVTSKTYTAKELPKKINMTIPAKYLKVNDKALYAVKFTGFDKRDFKIDAAASELSTDGYAASEKTIKASSSNGKELSYKGVVMTEKTPTTGKVYYETLTFPLAKIEKKKTGYGFERKVNLHYENEIGGSIKPSFDFEVPKRLVDSYLMYKKSGDGSLITMEQTKATNKKQGETSIYDVVYELPHINVERHTGNLFSDEQVESKDKRISYELVDGGRKFYSPIWSDLGNYETKIKSKPMGVNLIKTEVTEQLELYASMYAHMDSKTINQDEVLLKPVYADNPFPNGLPEGWTKKDLDWVMSR</sequence>